<dbReference type="KEGG" id="crg:105337865"/>
<accession>A0A8W8IBQ0</accession>
<protein>
    <submittedName>
        <fullName evidence="2">Uncharacterized protein</fullName>
    </submittedName>
</protein>
<dbReference type="EnsemblMetazoa" id="G13465.1">
    <property type="protein sequence ID" value="G13465.1:cds"/>
    <property type="gene ID" value="G13465"/>
</dbReference>
<reference evidence="2" key="1">
    <citation type="submission" date="2022-08" db="UniProtKB">
        <authorList>
            <consortium name="EnsemblMetazoa"/>
        </authorList>
    </citation>
    <scope>IDENTIFICATION</scope>
    <source>
        <strain evidence="2">05x7-T-G4-1.051#20</strain>
    </source>
</reference>
<organism evidence="2 3">
    <name type="scientific">Magallana gigas</name>
    <name type="common">Pacific oyster</name>
    <name type="synonym">Crassostrea gigas</name>
    <dbReference type="NCBI Taxonomy" id="29159"/>
    <lineage>
        <taxon>Eukaryota</taxon>
        <taxon>Metazoa</taxon>
        <taxon>Spiralia</taxon>
        <taxon>Lophotrochozoa</taxon>
        <taxon>Mollusca</taxon>
        <taxon>Bivalvia</taxon>
        <taxon>Autobranchia</taxon>
        <taxon>Pteriomorphia</taxon>
        <taxon>Ostreida</taxon>
        <taxon>Ostreoidea</taxon>
        <taxon>Ostreidae</taxon>
        <taxon>Magallana</taxon>
    </lineage>
</organism>
<feature type="compositionally biased region" description="Polar residues" evidence="1">
    <location>
        <begin position="87"/>
        <end position="96"/>
    </location>
</feature>
<evidence type="ECO:0000313" key="2">
    <source>
        <dbReference type="EnsemblMetazoa" id="G13465.1:cds"/>
    </source>
</evidence>
<keyword evidence="3" id="KW-1185">Reference proteome</keyword>
<evidence type="ECO:0000313" key="3">
    <source>
        <dbReference type="Proteomes" id="UP000005408"/>
    </source>
</evidence>
<dbReference type="Pfam" id="PF14945">
    <property type="entry name" value="LLC1"/>
    <property type="match status" value="1"/>
</dbReference>
<dbReference type="RefSeq" id="XP_034325306.1">
    <property type="nucleotide sequence ID" value="XM_034469415.2"/>
</dbReference>
<dbReference type="OrthoDB" id="10031946at2759"/>
<sequence>MAASSNVLKNHINFVHNDEIWKDHVRHESISQRRIWPKRWGYLVQEYKLLSWQLKHHQYQPPTQSGSVTRGLKLPPIHPPRPRTGFPMTSTQQIGWRSSRKECQLEKYGRYGPGPRCRGRYGILKMLNWPQEGSP</sequence>
<dbReference type="GeneID" id="105337865"/>
<proteinExistence type="predicted"/>
<name>A0A8W8IBQ0_MAGGI</name>
<dbReference type="OMA" id="WKDHVRH"/>
<dbReference type="Proteomes" id="UP000005408">
    <property type="component" value="Unassembled WGS sequence"/>
</dbReference>
<dbReference type="PANTHER" id="PTHR31909:SF3">
    <property type="entry name" value="SIMILAR TO PROTEIN C20ORF85 HOMOLOG"/>
    <property type="match status" value="1"/>
</dbReference>
<dbReference type="PANTHER" id="PTHR31909">
    <property type="entry name" value="CHROMOSOME 20 ORF85 FAMILY MEMBER"/>
    <property type="match status" value="1"/>
</dbReference>
<dbReference type="InterPro" id="IPR020339">
    <property type="entry name" value="C20orf85-like"/>
</dbReference>
<feature type="region of interest" description="Disordered" evidence="1">
    <location>
        <begin position="60"/>
        <end position="98"/>
    </location>
</feature>
<dbReference type="AlphaFoldDB" id="A0A8W8IBQ0"/>
<evidence type="ECO:0000256" key="1">
    <source>
        <dbReference type="SAM" id="MobiDB-lite"/>
    </source>
</evidence>